<keyword evidence="2" id="KW-1185">Reference proteome</keyword>
<evidence type="ECO:0000313" key="2">
    <source>
        <dbReference type="Proteomes" id="UP000004088"/>
    </source>
</evidence>
<sequence>MRFILNILIKFRGKLNAQLNLFYRVLSIKISRCSAGAYSKKQPAPCFPRCRLLLIQKAGG</sequence>
<proteinExistence type="predicted"/>
<dbReference type="STRING" id="888741.HMPREF9098_1929"/>
<dbReference type="HOGENOM" id="CLU_2935379_0_0_4"/>
<reference evidence="1 2" key="1">
    <citation type="submission" date="2011-01" db="EMBL/GenBank/DDBJ databases">
        <authorList>
            <person name="Muzny D."/>
            <person name="Qin X."/>
            <person name="Deng J."/>
            <person name="Jiang H."/>
            <person name="Liu Y."/>
            <person name="Qu J."/>
            <person name="Song X.-Z."/>
            <person name="Zhang L."/>
            <person name="Thornton R."/>
            <person name="Coyle M."/>
            <person name="Francisco L."/>
            <person name="Jackson L."/>
            <person name="Javaid M."/>
            <person name="Korchina V."/>
            <person name="Kovar C."/>
            <person name="Mata R."/>
            <person name="Mathew T."/>
            <person name="Ngo R."/>
            <person name="Nguyen L."/>
            <person name="Nguyen N."/>
            <person name="Okwuonu G."/>
            <person name="Ongeri F."/>
            <person name="Pham C."/>
            <person name="Simmons D."/>
            <person name="Wilczek-Boney K."/>
            <person name="Hale W."/>
            <person name="Jakkamsetti A."/>
            <person name="Pham P."/>
            <person name="Ruth R."/>
            <person name="San Lucas F."/>
            <person name="Warren J."/>
            <person name="Zhang J."/>
            <person name="Zhao Z."/>
            <person name="Zhou C."/>
            <person name="Zhu D."/>
            <person name="Lee S."/>
            <person name="Bess C."/>
            <person name="Blankenburg K."/>
            <person name="Forbes L."/>
            <person name="Fu Q."/>
            <person name="Gubbala S."/>
            <person name="Hirani K."/>
            <person name="Jayaseelan J.C."/>
            <person name="Lara F."/>
            <person name="Munidasa M."/>
            <person name="Palculict T."/>
            <person name="Patil S."/>
            <person name="Pu L.-L."/>
            <person name="Saada N."/>
            <person name="Tang L."/>
            <person name="Weissenberger G."/>
            <person name="Zhu Y."/>
            <person name="Hemphill L."/>
            <person name="Shang Y."/>
            <person name="Youmans B."/>
            <person name="Ayvaz T."/>
            <person name="Ross M."/>
            <person name="Santibanez J."/>
            <person name="Aqrawi P."/>
            <person name="Gross S."/>
            <person name="Joshi V."/>
            <person name="Fowler G."/>
            <person name="Nazareth L."/>
            <person name="Reid J."/>
            <person name="Worley K."/>
            <person name="Petrosino J."/>
            <person name="Highlander S."/>
            <person name="Gibbs R."/>
        </authorList>
    </citation>
    <scope>NUCLEOTIDE SEQUENCE [LARGE SCALE GENOMIC DNA]</scope>
    <source>
        <strain evidence="1 2">ATCC 33394</strain>
    </source>
</reference>
<evidence type="ECO:0000313" key="1">
    <source>
        <dbReference type="EMBL" id="EGC16559.1"/>
    </source>
</evidence>
<gene>
    <name evidence="1" type="ORF">HMPREF9098_1929</name>
</gene>
<protein>
    <submittedName>
        <fullName evidence="1">Uncharacterized protein</fullName>
    </submittedName>
</protein>
<dbReference type="AlphaFoldDB" id="F0F1E4"/>
<name>F0F1E4_9NEIS</name>
<comment type="caution">
    <text evidence="1">The sequence shown here is derived from an EMBL/GenBank/DDBJ whole genome shotgun (WGS) entry which is preliminary data.</text>
</comment>
<organism evidence="1 2">
    <name type="scientific">Kingella denitrificans ATCC 33394</name>
    <dbReference type="NCBI Taxonomy" id="888741"/>
    <lineage>
        <taxon>Bacteria</taxon>
        <taxon>Pseudomonadati</taxon>
        <taxon>Pseudomonadota</taxon>
        <taxon>Betaproteobacteria</taxon>
        <taxon>Neisseriales</taxon>
        <taxon>Neisseriaceae</taxon>
        <taxon>Kingella</taxon>
    </lineage>
</organism>
<accession>F0F1E4</accession>
<dbReference type="Proteomes" id="UP000004088">
    <property type="component" value="Unassembled WGS sequence"/>
</dbReference>
<dbReference type="EMBL" id="AEWV01000040">
    <property type="protein sequence ID" value="EGC16559.1"/>
    <property type="molecule type" value="Genomic_DNA"/>
</dbReference>